<organism evidence="2 3">
    <name type="scientific">Planctopirus hydrillae</name>
    <dbReference type="NCBI Taxonomy" id="1841610"/>
    <lineage>
        <taxon>Bacteria</taxon>
        <taxon>Pseudomonadati</taxon>
        <taxon>Planctomycetota</taxon>
        <taxon>Planctomycetia</taxon>
        <taxon>Planctomycetales</taxon>
        <taxon>Planctomycetaceae</taxon>
        <taxon>Planctopirus</taxon>
    </lineage>
</organism>
<evidence type="ECO:0000313" key="2">
    <source>
        <dbReference type="EMBL" id="ODA30389.1"/>
    </source>
</evidence>
<evidence type="ECO:0000256" key="1">
    <source>
        <dbReference type="SAM" id="MobiDB-lite"/>
    </source>
</evidence>
<sequence>MLKAIAFWSDSDNQRAMRPEGRILEKMAGSSSMAMSLGLARSPSSMNACEHAVGWRHRAVTLQRDKQKVSVPEMKSDTDTQRNVLLQSLRH</sequence>
<dbReference type="AlphaFoldDB" id="A0A1C3EAY1"/>
<gene>
    <name evidence="2" type="ORF">A6X21_00495</name>
</gene>
<reference evidence="2 3" key="1">
    <citation type="submission" date="2016-05" db="EMBL/GenBank/DDBJ databases">
        <title>Genomic and physiological characterization of Planctopirus sp. isolated from fresh water lake.</title>
        <authorList>
            <person name="Subhash Y."/>
            <person name="Ramana C."/>
        </authorList>
    </citation>
    <scope>NUCLEOTIDE SEQUENCE [LARGE SCALE GENOMIC DNA]</scope>
    <source>
        <strain evidence="2 3">JC280</strain>
    </source>
</reference>
<feature type="region of interest" description="Disordered" evidence="1">
    <location>
        <begin position="64"/>
        <end position="91"/>
    </location>
</feature>
<comment type="caution">
    <text evidence="2">The sequence shown here is derived from an EMBL/GenBank/DDBJ whole genome shotgun (WGS) entry which is preliminary data.</text>
</comment>
<accession>A0A1C3EAY1</accession>
<protein>
    <submittedName>
        <fullName evidence="2">Uncharacterized protein</fullName>
    </submittedName>
</protein>
<name>A0A1C3EAY1_9PLAN</name>
<dbReference type="Proteomes" id="UP000094828">
    <property type="component" value="Unassembled WGS sequence"/>
</dbReference>
<feature type="compositionally biased region" description="Basic and acidic residues" evidence="1">
    <location>
        <begin position="64"/>
        <end position="80"/>
    </location>
</feature>
<feature type="compositionally biased region" description="Polar residues" evidence="1">
    <location>
        <begin position="81"/>
        <end position="91"/>
    </location>
</feature>
<dbReference type="EMBL" id="LYDR01000110">
    <property type="protein sequence ID" value="ODA30389.1"/>
    <property type="molecule type" value="Genomic_DNA"/>
</dbReference>
<evidence type="ECO:0000313" key="3">
    <source>
        <dbReference type="Proteomes" id="UP000094828"/>
    </source>
</evidence>
<keyword evidence="3" id="KW-1185">Reference proteome</keyword>
<proteinExistence type="predicted"/>